<dbReference type="PANTHER" id="PTHR43214">
    <property type="entry name" value="TWO-COMPONENT RESPONSE REGULATOR"/>
    <property type="match status" value="1"/>
</dbReference>
<proteinExistence type="predicted"/>
<feature type="modified residue" description="4-aspartylphosphate" evidence="4">
    <location>
        <position position="65"/>
    </location>
</feature>
<dbReference type="CDD" id="cd17535">
    <property type="entry name" value="REC_NarL-like"/>
    <property type="match status" value="1"/>
</dbReference>
<dbReference type="PANTHER" id="PTHR43214:SF41">
    <property type="entry name" value="NITRATE_NITRITE RESPONSE REGULATOR PROTEIN NARP"/>
    <property type="match status" value="1"/>
</dbReference>
<evidence type="ECO:0000256" key="1">
    <source>
        <dbReference type="ARBA" id="ARBA00023015"/>
    </source>
</evidence>
<dbReference type="Pfam" id="PF00072">
    <property type="entry name" value="Response_reg"/>
    <property type="match status" value="1"/>
</dbReference>
<dbReference type="InterPro" id="IPR011006">
    <property type="entry name" value="CheY-like_superfamily"/>
</dbReference>
<name>A0AAW6U8N3_9BACT</name>
<gene>
    <name evidence="6" type="ORF">QJ522_22725</name>
</gene>
<keyword evidence="1" id="KW-0805">Transcription regulation</keyword>
<keyword evidence="3" id="KW-0804">Transcription</keyword>
<dbReference type="Proteomes" id="UP001431776">
    <property type="component" value="Unassembled WGS sequence"/>
</dbReference>
<dbReference type="EMBL" id="JASCXX010000085">
    <property type="protein sequence ID" value="MDI6451891.1"/>
    <property type="molecule type" value="Genomic_DNA"/>
</dbReference>
<dbReference type="Gene3D" id="3.40.50.2300">
    <property type="match status" value="1"/>
</dbReference>
<evidence type="ECO:0000256" key="2">
    <source>
        <dbReference type="ARBA" id="ARBA00023125"/>
    </source>
</evidence>
<dbReference type="GO" id="GO:0000160">
    <property type="term" value="P:phosphorelay signal transduction system"/>
    <property type="evidence" value="ECO:0007669"/>
    <property type="project" value="InterPro"/>
</dbReference>
<sequence>LVINTEWSAEVKIRLLIADDHVMFQETLSFWLRQHTDICIVGLAQDERIAVNLACDLRPDVVLMDVTPPGLRGIEAVREITHKAREVRVLVLSNDLRSQSVCDALCAGASGYVSKYRSADELVQAICCLAKEGTYIDPTIKSMIMCAQETPIRGRCCP</sequence>
<comment type="caution">
    <text evidence="6">The sequence shown here is derived from an EMBL/GenBank/DDBJ whole genome shotgun (WGS) entry which is preliminary data.</text>
</comment>
<dbReference type="RefSeq" id="WP_349247296.1">
    <property type="nucleotide sequence ID" value="NZ_JASCXX010000085.1"/>
</dbReference>
<dbReference type="SUPFAM" id="SSF52172">
    <property type="entry name" value="CheY-like"/>
    <property type="match status" value="1"/>
</dbReference>
<feature type="non-terminal residue" evidence="6">
    <location>
        <position position="1"/>
    </location>
</feature>
<dbReference type="PROSITE" id="PS50110">
    <property type="entry name" value="RESPONSE_REGULATORY"/>
    <property type="match status" value="1"/>
</dbReference>
<reference evidence="6" key="1">
    <citation type="submission" date="2023-05" db="EMBL/GenBank/DDBJ databases">
        <title>Anaerotaeda fermentans gen. nov., sp. nov., a novel anaerobic planctomycete of the new family within the order Sedimentisphaerales isolated from Taman Peninsula, Russia.</title>
        <authorList>
            <person name="Khomyakova M.A."/>
            <person name="Merkel A.Y."/>
            <person name="Slobodkin A.I."/>
        </authorList>
    </citation>
    <scope>NUCLEOTIDE SEQUENCE</scope>
    <source>
        <strain evidence="6">M17dextr</strain>
    </source>
</reference>
<evidence type="ECO:0000313" key="6">
    <source>
        <dbReference type="EMBL" id="MDI6451891.1"/>
    </source>
</evidence>
<dbReference type="InterPro" id="IPR039420">
    <property type="entry name" value="WalR-like"/>
</dbReference>
<protein>
    <submittedName>
        <fullName evidence="6">Response regulator transcription factor</fullName>
    </submittedName>
</protein>
<dbReference type="InterPro" id="IPR058245">
    <property type="entry name" value="NreC/VraR/RcsB-like_REC"/>
</dbReference>
<dbReference type="GO" id="GO:0003677">
    <property type="term" value="F:DNA binding"/>
    <property type="evidence" value="ECO:0007669"/>
    <property type="project" value="UniProtKB-KW"/>
</dbReference>
<evidence type="ECO:0000313" key="7">
    <source>
        <dbReference type="Proteomes" id="UP001431776"/>
    </source>
</evidence>
<evidence type="ECO:0000259" key="5">
    <source>
        <dbReference type="PROSITE" id="PS50110"/>
    </source>
</evidence>
<dbReference type="InterPro" id="IPR001789">
    <property type="entry name" value="Sig_transdc_resp-reg_receiver"/>
</dbReference>
<keyword evidence="7" id="KW-1185">Reference proteome</keyword>
<dbReference type="SMART" id="SM00448">
    <property type="entry name" value="REC"/>
    <property type="match status" value="1"/>
</dbReference>
<keyword evidence="4" id="KW-0597">Phosphoprotein</keyword>
<evidence type="ECO:0000256" key="4">
    <source>
        <dbReference type="PROSITE-ProRule" id="PRU00169"/>
    </source>
</evidence>
<organism evidence="6 7">
    <name type="scientific">Anaerobaca lacustris</name>
    <dbReference type="NCBI Taxonomy" id="3044600"/>
    <lineage>
        <taxon>Bacteria</taxon>
        <taxon>Pseudomonadati</taxon>
        <taxon>Planctomycetota</taxon>
        <taxon>Phycisphaerae</taxon>
        <taxon>Sedimentisphaerales</taxon>
        <taxon>Anaerobacaceae</taxon>
        <taxon>Anaerobaca</taxon>
    </lineage>
</organism>
<dbReference type="AlphaFoldDB" id="A0AAW6U8N3"/>
<feature type="domain" description="Response regulatory" evidence="5">
    <location>
        <begin position="14"/>
        <end position="130"/>
    </location>
</feature>
<keyword evidence="2" id="KW-0238">DNA-binding</keyword>
<accession>A0AAW6U8N3</accession>
<evidence type="ECO:0000256" key="3">
    <source>
        <dbReference type="ARBA" id="ARBA00023163"/>
    </source>
</evidence>